<dbReference type="InterPro" id="IPR027381">
    <property type="entry name" value="LytR/CpsA/Psr_C"/>
</dbReference>
<dbReference type="PANTHER" id="PTHR33392:SF6">
    <property type="entry name" value="POLYISOPRENYL-TEICHOIC ACID--PEPTIDOGLYCAN TEICHOIC ACID TRANSFERASE TAGU"/>
    <property type="match status" value="1"/>
</dbReference>
<dbReference type="Gene3D" id="3.30.70.2390">
    <property type="match status" value="1"/>
</dbReference>
<dbReference type="InterPro" id="IPR050922">
    <property type="entry name" value="LytR/CpsA/Psr_CW_biosynth"/>
</dbReference>
<dbReference type="Proteomes" id="UP000230137">
    <property type="component" value="Unassembled WGS sequence"/>
</dbReference>
<evidence type="ECO:0000256" key="2">
    <source>
        <dbReference type="SAM" id="Phobius"/>
    </source>
</evidence>
<evidence type="ECO:0000256" key="1">
    <source>
        <dbReference type="ARBA" id="ARBA00006068"/>
    </source>
</evidence>
<evidence type="ECO:0000259" key="4">
    <source>
        <dbReference type="Pfam" id="PF13399"/>
    </source>
</evidence>
<protein>
    <recommendedName>
        <fullName evidence="7">Cell envelope-related transcriptional attenuator domain-containing protein</fullName>
    </recommendedName>
</protein>
<dbReference type="AlphaFoldDB" id="A0A2M7W3S5"/>
<dbReference type="InterPro" id="IPR004474">
    <property type="entry name" value="LytR_CpsA_psr"/>
</dbReference>
<keyword evidence="2" id="KW-1133">Transmembrane helix</keyword>
<dbReference type="Gene3D" id="3.40.630.190">
    <property type="entry name" value="LCP protein"/>
    <property type="match status" value="1"/>
</dbReference>
<proteinExistence type="inferred from homology"/>
<name>A0A2M7W3S5_9BACT</name>
<feature type="domain" description="Cell envelope-related transcriptional attenuator" evidence="3">
    <location>
        <begin position="117"/>
        <end position="282"/>
    </location>
</feature>
<dbReference type="Pfam" id="PF13399">
    <property type="entry name" value="LytR_C"/>
    <property type="match status" value="1"/>
</dbReference>
<dbReference type="NCBIfam" id="TIGR00350">
    <property type="entry name" value="lytR_cpsA_psr"/>
    <property type="match status" value="1"/>
</dbReference>
<keyword evidence="2" id="KW-0472">Membrane</keyword>
<feature type="transmembrane region" description="Helical" evidence="2">
    <location>
        <begin position="43"/>
        <end position="66"/>
    </location>
</feature>
<comment type="similarity">
    <text evidence="1">Belongs to the LytR/CpsA/Psr (LCP) family.</text>
</comment>
<sequence>MFIKKVKKGQTEIPLGQNAVKKSRQEFKKIDRPGLKKVKKRRFWFYSIFTLVIISIFFGGKILGAINSIIVANKGSISPILNSLKITPNSLNGEGDGRINILIIGIGGKNHKGGMLADMVMVLSVDSENKEAAYISIPRDLKVPIPKPYGGYDKINAVHSYGEQNKDSKNNKNNIDGPELMKQAVSEIFDLPIHYFVRVDFEGFKKIVDAFGGITVNVGKDLDDPFYPDEQLIGYDPFFIKAGVTKMDGDLALRYVRSRQTTSDFDRAKRQQQVLQMLKEKALSLNFLTNPQKINQVVSAVGEHIKTDMQIKEMERLAQIIKDINGSNIISYVLDNTATGLLTNDNEGGYYLVPKDSSWNEIQKKVHEIFSDPYLRQEDASIEVINGTNTNGLAAKIETELTKYGYKVVKTSTADTAVSVSKLTVSDQDKYKFTVNYLKNRFGITQIIEDNLMEGEINVKVTIGKDYESKKTTTSKAK</sequence>
<evidence type="ECO:0000313" key="5">
    <source>
        <dbReference type="EMBL" id="PJA20244.1"/>
    </source>
</evidence>
<feature type="domain" description="LytR/CpsA/Psr regulator C-terminal" evidence="4">
    <location>
        <begin position="380"/>
        <end position="467"/>
    </location>
</feature>
<dbReference type="PANTHER" id="PTHR33392">
    <property type="entry name" value="POLYISOPRENYL-TEICHOIC ACID--PEPTIDOGLYCAN TEICHOIC ACID TRANSFERASE TAGU"/>
    <property type="match status" value="1"/>
</dbReference>
<keyword evidence="2" id="KW-0812">Transmembrane</keyword>
<accession>A0A2M7W3S5</accession>
<gene>
    <name evidence="5" type="ORF">COX60_02245</name>
</gene>
<comment type="caution">
    <text evidence="5">The sequence shown here is derived from an EMBL/GenBank/DDBJ whole genome shotgun (WGS) entry which is preliminary data.</text>
</comment>
<dbReference type="EMBL" id="PFQF01000032">
    <property type="protein sequence ID" value="PJA20244.1"/>
    <property type="molecule type" value="Genomic_DNA"/>
</dbReference>
<evidence type="ECO:0000259" key="3">
    <source>
        <dbReference type="Pfam" id="PF03816"/>
    </source>
</evidence>
<evidence type="ECO:0000313" key="6">
    <source>
        <dbReference type="Proteomes" id="UP000230137"/>
    </source>
</evidence>
<dbReference type="Pfam" id="PF03816">
    <property type="entry name" value="LytR_cpsA_psr"/>
    <property type="match status" value="1"/>
</dbReference>
<evidence type="ECO:0008006" key="7">
    <source>
        <dbReference type="Google" id="ProtNLM"/>
    </source>
</evidence>
<organism evidence="5 6">
    <name type="scientific">Candidatus Berkelbacteria bacterium CG_4_10_14_0_2_um_filter_35_9_33_12</name>
    <dbReference type="NCBI Taxonomy" id="1974499"/>
    <lineage>
        <taxon>Bacteria</taxon>
        <taxon>Candidatus Berkelbacteria</taxon>
    </lineage>
</organism>
<reference evidence="6" key="1">
    <citation type="submission" date="2017-09" db="EMBL/GenBank/DDBJ databases">
        <title>Depth-based differentiation of microbial function through sediment-hosted aquifers and enrichment of novel symbionts in the deep terrestrial subsurface.</title>
        <authorList>
            <person name="Probst A.J."/>
            <person name="Ladd B."/>
            <person name="Jarett J.K."/>
            <person name="Geller-Mcgrath D.E."/>
            <person name="Sieber C.M.K."/>
            <person name="Emerson J.B."/>
            <person name="Anantharaman K."/>
            <person name="Thomas B.C."/>
            <person name="Malmstrom R."/>
            <person name="Stieglmeier M."/>
            <person name="Klingl A."/>
            <person name="Woyke T."/>
            <person name="Ryan C.M."/>
            <person name="Banfield J.F."/>
        </authorList>
    </citation>
    <scope>NUCLEOTIDE SEQUENCE [LARGE SCALE GENOMIC DNA]</scope>
</reference>